<keyword evidence="1" id="KW-1133">Transmembrane helix</keyword>
<keyword evidence="1" id="KW-0812">Transmembrane</keyword>
<evidence type="ECO:0000256" key="1">
    <source>
        <dbReference type="SAM" id="Phobius"/>
    </source>
</evidence>
<dbReference type="EMBL" id="HBUF01295912">
    <property type="protein sequence ID" value="CAG6690101.1"/>
    <property type="molecule type" value="Transcribed_RNA"/>
</dbReference>
<keyword evidence="1" id="KW-0472">Membrane</keyword>
<evidence type="ECO:0008006" key="3">
    <source>
        <dbReference type="Google" id="ProtNLM"/>
    </source>
</evidence>
<proteinExistence type="predicted"/>
<protein>
    <recommendedName>
        <fullName evidence="3">Transmembrane protein</fullName>
    </recommendedName>
</protein>
<organism evidence="2">
    <name type="scientific">Cacopsylla melanoneura</name>
    <dbReference type="NCBI Taxonomy" id="428564"/>
    <lineage>
        <taxon>Eukaryota</taxon>
        <taxon>Metazoa</taxon>
        <taxon>Ecdysozoa</taxon>
        <taxon>Arthropoda</taxon>
        <taxon>Hexapoda</taxon>
        <taxon>Insecta</taxon>
        <taxon>Pterygota</taxon>
        <taxon>Neoptera</taxon>
        <taxon>Paraneoptera</taxon>
        <taxon>Hemiptera</taxon>
        <taxon>Sternorrhyncha</taxon>
        <taxon>Psylloidea</taxon>
        <taxon>Psyllidae</taxon>
        <taxon>Psyllinae</taxon>
        <taxon>Cacopsylla</taxon>
    </lineage>
</organism>
<feature type="transmembrane region" description="Helical" evidence="1">
    <location>
        <begin position="55"/>
        <end position="75"/>
    </location>
</feature>
<dbReference type="AlphaFoldDB" id="A0A8D8TRI6"/>
<evidence type="ECO:0000313" key="2">
    <source>
        <dbReference type="EMBL" id="CAG6690101.1"/>
    </source>
</evidence>
<name>A0A8D8TRI6_9HEMI</name>
<sequence>MSVSVLVPKISNFFASFLLSIFASFLMSSSFCFHCLLPLPILYVLFLFFPNPKIHSNSFLFLSGFGGVVGMFGVFPRYSKSALFQKVFKSLSARNTTNFSS</sequence>
<reference evidence="2" key="1">
    <citation type="submission" date="2021-05" db="EMBL/GenBank/DDBJ databases">
        <authorList>
            <person name="Alioto T."/>
            <person name="Alioto T."/>
            <person name="Gomez Garrido J."/>
        </authorList>
    </citation>
    <scope>NUCLEOTIDE SEQUENCE</scope>
</reference>
<feature type="transmembrane region" description="Helical" evidence="1">
    <location>
        <begin position="6"/>
        <end position="26"/>
    </location>
</feature>
<accession>A0A8D8TRI6</accession>